<protein>
    <submittedName>
        <fullName evidence="3">MOK protein kinase</fullName>
    </submittedName>
</protein>
<dbReference type="GO" id="GO:0005524">
    <property type="term" value="F:ATP binding"/>
    <property type="evidence" value="ECO:0007669"/>
    <property type="project" value="UniProtKB-UniRule"/>
</dbReference>
<dbReference type="GeneTree" id="ENSGT00940000159582"/>
<reference evidence="3 5" key="1">
    <citation type="journal article" date="2009" name="PLoS Biol.">
        <title>Lineage-specific biology revealed by a finished genome assembly of the mouse.</title>
        <authorList>
            <consortium name="Mouse Genome Sequencing Consortium"/>
            <person name="Church D.M."/>
            <person name="Goodstadt L."/>
            <person name="Hillier L.W."/>
            <person name="Zody M.C."/>
            <person name="Goldstein S."/>
            <person name="She X."/>
            <person name="Bult C.J."/>
            <person name="Agarwala R."/>
            <person name="Cherry J.L."/>
            <person name="DiCuccio M."/>
            <person name="Hlavina W."/>
            <person name="Kapustin Y."/>
            <person name="Meric P."/>
            <person name="Maglott D."/>
            <person name="Birtle Z."/>
            <person name="Marques A.C."/>
            <person name="Graves T."/>
            <person name="Zhou S."/>
            <person name="Teague B."/>
            <person name="Potamousis K."/>
            <person name="Churas C."/>
            <person name="Place M."/>
            <person name="Herschleb J."/>
            <person name="Runnheim R."/>
            <person name="Forrest D."/>
            <person name="Amos-Landgraf J."/>
            <person name="Schwartz D.C."/>
            <person name="Cheng Z."/>
            <person name="Lindblad-Toh K."/>
            <person name="Eichler E.E."/>
            <person name="Ponting C.P."/>
        </authorList>
    </citation>
    <scope>NUCLEOTIDE SEQUENCE [LARGE SCALE GENOMIC DNA]</scope>
    <source>
        <strain evidence="3 5">C57BL/6J</strain>
    </source>
</reference>
<dbReference type="HOGENOM" id="CLU_2319575_0_0_1"/>
<name>H3BLH6_MOUSE</name>
<keyword evidence="1" id="KW-0067">ATP-binding</keyword>
<proteinExistence type="predicted"/>
<sequence length="99" mass="11370">MKNYKAIGKIGEGTFSEVMKMQSLRDGNYYACKQMKQHFEREKTPIIREKDYALHVSAVQIAGPHAQKRDLSQRREAGEYPSKGKTPVSKSFILIPKLR</sequence>
<dbReference type="ExpressionAtlas" id="H3BLH6">
    <property type="expression patterns" value="baseline and differential"/>
</dbReference>
<reference evidence="3" key="4">
    <citation type="submission" date="2025-09" db="UniProtKB">
        <authorList>
            <consortium name="Ensembl"/>
        </authorList>
    </citation>
    <scope>IDENTIFICATION</scope>
    <source>
        <strain evidence="3">C57BL/6J</strain>
    </source>
</reference>
<dbReference type="VEuPathDB" id="HostDB:ENSMUSG00000056458"/>
<dbReference type="InterPro" id="IPR017441">
    <property type="entry name" value="Protein_kinase_ATP_BS"/>
</dbReference>
<dbReference type="Proteomes" id="UP000000589">
    <property type="component" value="Chromosome 12"/>
</dbReference>
<dbReference type="AGR" id="MGI:1336881"/>
<dbReference type="MGI" id="MGI:1336881">
    <property type="gene designation" value="Mok"/>
</dbReference>
<dbReference type="Gene3D" id="3.30.200.20">
    <property type="entry name" value="Phosphorylase Kinase, domain 1"/>
    <property type="match status" value="1"/>
</dbReference>
<organism evidence="3 5">
    <name type="scientific">Mus musculus</name>
    <name type="common">Mouse</name>
    <dbReference type="NCBI Taxonomy" id="10090"/>
    <lineage>
        <taxon>Eukaryota</taxon>
        <taxon>Metazoa</taxon>
        <taxon>Chordata</taxon>
        <taxon>Craniata</taxon>
        <taxon>Vertebrata</taxon>
        <taxon>Euteleostomi</taxon>
        <taxon>Mammalia</taxon>
        <taxon>Eutheria</taxon>
        <taxon>Euarchontoglires</taxon>
        <taxon>Glires</taxon>
        <taxon>Rodentia</taxon>
        <taxon>Myomorpha</taxon>
        <taxon>Muroidea</taxon>
        <taxon>Muridae</taxon>
        <taxon>Murinae</taxon>
        <taxon>Mus</taxon>
        <taxon>Mus</taxon>
    </lineage>
</organism>
<feature type="binding site" evidence="1">
    <location>
        <position position="33"/>
    </location>
    <ligand>
        <name>ATP</name>
        <dbReference type="ChEBI" id="CHEBI:30616"/>
    </ligand>
</feature>
<evidence type="ECO:0000313" key="5">
    <source>
        <dbReference type="Proteomes" id="UP000000589"/>
    </source>
</evidence>
<dbReference type="AlphaFoldDB" id="H3BLH6"/>
<evidence type="ECO:0000313" key="4">
    <source>
        <dbReference type="MGI" id="MGI:1336881"/>
    </source>
</evidence>
<reference evidence="3 5" key="2">
    <citation type="journal article" date="2011" name="PLoS Biol.">
        <title>Modernizing reference genome assemblies.</title>
        <authorList>
            <person name="Church D.M."/>
            <person name="Schneider V.A."/>
            <person name="Graves T."/>
            <person name="Auger K."/>
            <person name="Cunningham F."/>
            <person name="Bouk N."/>
            <person name="Chen H.C."/>
            <person name="Agarwala R."/>
            <person name="McLaren W.M."/>
            <person name="Ritchie G.R."/>
            <person name="Albracht D."/>
            <person name="Kremitzki M."/>
            <person name="Rock S."/>
            <person name="Kotkiewicz H."/>
            <person name="Kremitzki C."/>
            <person name="Wollam A."/>
            <person name="Trani L."/>
            <person name="Fulton L."/>
            <person name="Fulton R."/>
            <person name="Matthews L."/>
            <person name="Whitehead S."/>
            <person name="Chow W."/>
            <person name="Torrance J."/>
            <person name="Dunn M."/>
            <person name="Harden G."/>
            <person name="Threadgold G."/>
            <person name="Wood J."/>
            <person name="Collins J."/>
            <person name="Heath P."/>
            <person name="Griffiths G."/>
            <person name="Pelan S."/>
            <person name="Grafham D."/>
            <person name="Eichler E.E."/>
            <person name="Weinstock G."/>
            <person name="Mardis E.R."/>
            <person name="Wilson R.K."/>
            <person name="Howe K."/>
            <person name="Flicek P."/>
            <person name="Hubbard T."/>
        </authorList>
    </citation>
    <scope>NUCLEOTIDE SEQUENCE [LARGE SCALE GENOMIC DNA]</scope>
    <source>
        <strain evidence="3 5">C57BL/6J</strain>
    </source>
</reference>
<evidence type="ECO:0000256" key="2">
    <source>
        <dbReference type="SAM" id="MobiDB-lite"/>
    </source>
</evidence>
<dbReference type="Antibodypedia" id="27789">
    <property type="antibodies" value="446 antibodies from 33 providers"/>
</dbReference>
<keyword evidence="1" id="KW-0547">Nucleotide-binding</keyword>
<gene>
    <name evidence="3 4" type="primary">Mok</name>
</gene>
<evidence type="ECO:0000256" key="1">
    <source>
        <dbReference type="PROSITE-ProRule" id="PRU10141"/>
    </source>
</evidence>
<evidence type="ECO:0000313" key="3">
    <source>
        <dbReference type="Ensembl" id="ENSMUSP00000135791.2"/>
    </source>
</evidence>
<dbReference type="UCSC" id="uc007pby.1">
    <property type="organism name" value="mouse"/>
</dbReference>
<reference evidence="3" key="3">
    <citation type="submission" date="2025-08" db="UniProtKB">
        <authorList>
            <consortium name="Ensembl"/>
        </authorList>
    </citation>
    <scope>IDENTIFICATION</scope>
    <source>
        <strain evidence="3">C57BL/6J</strain>
    </source>
</reference>
<accession>H3BLH6</accession>
<dbReference type="PROSITE" id="PS00107">
    <property type="entry name" value="PROTEIN_KINASE_ATP"/>
    <property type="match status" value="1"/>
</dbReference>
<dbReference type="SUPFAM" id="SSF56112">
    <property type="entry name" value="Protein kinase-like (PK-like)"/>
    <property type="match status" value="1"/>
</dbReference>
<dbReference type="InterPro" id="IPR011009">
    <property type="entry name" value="Kinase-like_dom_sf"/>
</dbReference>
<dbReference type="Bgee" id="ENSMUSG00000056458">
    <property type="expression patterns" value="Expressed in superior surface of tongue and 111 other cell types or tissues"/>
</dbReference>
<feature type="region of interest" description="Disordered" evidence="2">
    <location>
        <begin position="64"/>
        <end position="99"/>
    </location>
</feature>
<feature type="compositionally biased region" description="Basic and acidic residues" evidence="2">
    <location>
        <begin position="67"/>
        <end position="78"/>
    </location>
</feature>
<keyword evidence="5" id="KW-1185">Reference proteome</keyword>
<dbReference type="Ensembl" id="ENSMUST00000177224.2">
    <property type="protein sequence ID" value="ENSMUSP00000135791.2"/>
    <property type="gene ID" value="ENSMUSG00000056458.17"/>
</dbReference>
<dbReference type="ProteomicsDB" id="314281"/>